<comment type="caution">
    <text evidence="7">The sequence shown here is derived from an EMBL/GenBank/DDBJ whole genome shotgun (WGS) entry which is preliminary data.</text>
</comment>
<feature type="transmembrane region" description="Helical" evidence="5">
    <location>
        <begin position="321"/>
        <end position="339"/>
    </location>
</feature>
<keyword evidence="8" id="KW-1185">Reference proteome</keyword>
<evidence type="ECO:0000256" key="4">
    <source>
        <dbReference type="ARBA" id="ARBA00023136"/>
    </source>
</evidence>
<dbReference type="SUPFAM" id="SSF103473">
    <property type="entry name" value="MFS general substrate transporter"/>
    <property type="match status" value="1"/>
</dbReference>
<feature type="transmembrane region" description="Helical" evidence="5">
    <location>
        <begin position="345"/>
        <end position="369"/>
    </location>
</feature>
<feature type="transmembrane region" description="Helical" evidence="5">
    <location>
        <begin position="145"/>
        <end position="169"/>
    </location>
</feature>
<gene>
    <name evidence="7" type="ORF">GGR38_002604</name>
</gene>
<protein>
    <submittedName>
        <fullName evidence="7">MFS family permease</fullName>
    </submittedName>
</protein>
<dbReference type="Pfam" id="PF07690">
    <property type="entry name" value="MFS_1"/>
    <property type="match status" value="1"/>
</dbReference>
<proteinExistence type="predicted"/>
<reference evidence="7 8" key="1">
    <citation type="submission" date="2020-08" db="EMBL/GenBank/DDBJ databases">
        <title>Genomic Encyclopedia of Type Strains, Phase IV (KMG-IV): sequencing the most valuable type-strain genomes for metagenomic binning, comparative biology and taxonomic classification.</title>
        <authorList>
            <person name="Goeker M."/>
        </authorList>
    </citation>
    <scope>NUCLEOTIDE SEQUENCE [LARGE SCALE GENOMIC DNA]</scope>
    <source>
        <strain evidence="7 8">DSM 27057</strain>
    </source>
</reference>
<sequence length="450" mass="47963">MEVLNAMFVNVSMPVVARDLHASSHITHWFYSSYALGFALTLVLTGPMADRVGHRRVFLAGAALYVGASLSCAMSGGIMAFLLSRLAQGAAFALTAPQIMGLLHILYAPHDRVRLLPALGFASASAGTFGPVVAGLLISGNFADLGWRVVFMVGAMIGVTALLLGYWLLPRDTHRPQDGRHEDQGFLYRPMPLVIAVGAIMAMFEWLGRDTAGFHPWMMALAALPFVALWRIRRGTFSLRRPWDARPDPAALSQLATGAMLTICFSASSNSLIIIINHILQNGRGHSPYVSGAIQIPYGMGVFLSILFFGRFLLKKDGRFVIAAGAALLGLAAPLIMWAGQNPHWPVWALLPILVLAGMGVGMTSGCIGPASMARIAPAHAGASAAALRLGQQIGLALGGALIMRPYFYLSQQPVAGTGPPSYLLVLLFVLATAVMLAASFPRPLFPPRA</sequence>
<feature type="transmembrane region" description="Helical" evidence="5">
    <location>
        <begin position="214"/>
        <end position="232"/>
    </location>
</feature>
<dbReference type="Gene3D" id="1.20.1250.20">
    <property type="entry name" value="MFS general substrate transporter like domains"/>
    <property type="match status" value="1"/>
</dbReference>
<keyword evidence="3 5" id="KW-1133">Transmembrane helix</keyword>
<feature type="domain" description="Major facilitator superfamily (MFS) profile" evidence="6">
    <location>
        <begin position="1"/>
        <end position="450"/>
    </location>
</feature>
<dbReference type="EMBL" id="JACIDX010000009">
    <property type="protein sequence ID" value="MBB3955648.1"/>
    <property type="molecule type" value="Genomic_DNA"/>
</dbReference>
<feature type="transmembrane region" description="Helical" evidence="5">
    <location>
        <begin position="252"/>
        <end position="276"/>
    </location>
</feature>
<dbReference type="GO" id="GO:0016020">
    <property type="term" value="C:membrane"/>
    <property type="evidence" value="ECO:0007669"/>
    <property type="project" value="UniProtKB-SubCell"/>
</dbReference>
<name>A0A7W6G6S6_9SPHN</name>
<feature type="transmembrane region" description="Helical" evidence="5">
    <location>
        <begin position="422"/>
        <end position="441"/>
    </location>
</feature>
<evidence type="ECO:0000256" key="2">
    <source>
        <dbReference type="ARBA" id="ARBA00022692"/>
    </source>
</evidence>
<dbReference type="InterPro" id="IPR036259">
    <property type="entry name" value="MFS_trans_sf"/>
</dbReference>
<dbReference type="InterPro" id="IPR011701">
    <property type="entry name" value="MFS"/>
</dbReference>
<feature type="transmembrane region" description="Helical" evidence="5">
    <location>
        <begin position="390"/>
        <end position="410"/>
    </location>
</feature>
<evidence type="ECO:0000259" key="6">
    <source>
        <dbReference type="PROSITE" id="PS50850"/>
    </source>
</evidence>
<evidence type="ECO:0000256" key="5">
    <source>
        <dbReference type="SAM" id="Phobius"/>
    </source>
</evidence>
<evidence type="ECO:0000313" key="7">
    <source>
        <dbReference type="EMBL" id="MBB3955648.1"/>
    </source>
</evidence>
<feature type="transmembrane region" description="Helical" evidence="5">
    <location>
        <begin position="190"/>
        <end position="208"/>
    </location>
</feature>
<dbReference type="Proteomes" id="UP000548867">
    <property type="component" value="Unassembled WGS sequence"/>
</dbReference>
<dbReference type="PANTHER" id="PTHR42718">
    <property type="entry name" value="MAJOR FACILITATOR SUPERFAMILY MULTIDRUG TRANSPORTER MFSC"/>
    <property type="match status" value="1"/>
</dbReference>
<evidence type="ECO:0000256" key="1">
    <source>
        <dbReference type="ARBA" id="ARBA00004141"/>
    </source>
</evidence>
<organism evidence="7 8">
    <name type="scientific">Novosphingobium sediminicola</name>
    <dbReference type="NCBI Taxonomy" id="563162"/>
    <lineage>
        <taxon>Bacteria</taxon>
        <taxon>Pseudomonadati</taxon>
        <taxon>Pseudomonadota</taxon>
        <taxon>Alphaproteobacteria</taxon>
        <taxon>Sphingomonadales</taxon>
        <taxon>Sphingomonadaceae</taxon>
        <taxon>Novosphingobium</taxon>
    </lineage>
</organism>
<dbReference type="AlphaFoldDB" id="A0A7W6G6S6"/>
<feature type="transmembrane region" description="Helical" evidence="5">
    <location>
        <begin position="296"/>
        <end position="314"/>
    </location>
</feature>
<feature type="transmembrane region" description="Helical" evidence="5">
    <location>
        <begin position="28"/>
        <end position="45"/>
    </location>
</feature>
<feature type="transmembrane region" description="Helical" evidence="5">
    <location>
        <begin position="115"/>
        <end position="139"/>
    </location>
</feature>
<feature type="transmembrane region" description="Helical" evidence="5">
    <location>
        <begin position="57"/>
        <end position="83"/>
    </location>
</feature>
<keyword evidence="4 5" id="KW-0472">Membrane</keyword>
<evidence type="ECO:0000313" key="8">
    <source>
        <dbReference type="Proteomes" id="UP000548867"/>
    </source>
</evidence>
<feature type="transmembrane region" description="Helical" evidence="5">
    <location>
        <begin position="89"/>
        <end position="108"/>
    </location>
</feature>
<dbReference type="PANTHER" id="PTHR42718:SF39">
    <property type="entry name" value="ACTINORHODIN TRANSPORTER-RELATED"/>
    <property type="match status" value="1"/>
</dbReference>
<keyword evidence="2 5" id="KW-0812">Transmembrane</keyword>
<dbReference type="GO" id="GO:0022857">
    <property type="term" value="F:transmembrane transporter activity"/>
    <property type="evidence" value="ECO:0007669"/>
    <property type="project" value="InterPro"/>
</dbReference>
<dbReference type="PROSITE" id="PS50850">
    <property type="entry name" value="MFS"/>
    <property type="match status" value="1"/>
</dbReference>
<accession>A0A7W6G6S6</accession>
<dbReference type="InterPro" id="IPR020846">
    <property type="entry name" value="MFS_dom"/>
</dbReference>
<dbReference type="Gene3D" id="1.20.1720.10">
    <property type="entry name" value="Multidrug resistance protein D"/>
    <property type="match status" value="1"/>
</dbReference>
<comment type="subcellular location">
    <subcellularLocation>
        <location evidence="1">Membrane</location>
        <topology evidence="1">Multi-pass membrane protein</topology>
    </subcellularLocation>
</comment>
<evidence type="ECO:0000256" key="3">
    <source>
        <dbReference type="ARBA" id="ARBA00022989"/>
    </source>
</evidence>